<dbReference type="AlphaFoldDB" id="A0AAD6XFW9"/>
<reference evidence="1" key="1">
    <citation type="submission" date="2023-03" db="EMBL/GenBank/DDBJ databases">
        <title>Massive genome expansion in bonnet fungi (Mycena s.s.) driven by repeated elements and novel gene families across ecological guilds.</title>
        <authorList>
            <consortium name="Lawrence Berkeley National Laboratory"/>
            <person name="Harder C.B."/>
            <person name="Miyauchi S."/>
            <person name="Viragh M."/>
            <person name="Kuo A."/>
            <person name="Thoen E."/>
            <person name="Andreopoulos B."/>
            <person name="Lu D."/>
            <person name="Skrede I."/>
            <person name="Drula E."/>
            <person name="Henrissat B."/>
            <person name="Morin E."/>
            <person name="Kohler A."/>
            <person name="Barry K."/>
            <person name="LaButti K."/>
            <person name="Morin E."/>
            <person name="Salamov A."/>
            <person name="Lipzen A."/>
            <person name="Mereny Z."/>
            <person name="Hegedus B."/>
            <person name="Baldrian P."/>
            <person name="Stursova M."/>
            <person name="Weitz H."/>
            <person name="Taylor A."/>
            <person name="Grigoriev I.V."/>
            <person name="Nagy L.G."/>
            <person name="Martin F."/>
            <person name="Kauserud H."/>
        </authorList>
    </citation>
    <scope>NUCLEOTIDE SEQUENCE</scope>
    <source>
        <strain evidence="1">CBHHK173m</strain>
    </source>
</reference>
<gene>
    <name evidence="1" type="ORF">B0H15DRAFT_955814</name>
</gene>
<evidence type="ECO:0000313" key="1">
    <source>
        <dbReference type="EMBL" id="KAJ7076289.1"/>
    </source>
</evidence>
<organism evidence="1 2">
    <name type="scientific">Mycena belliarum</name>
    <dbReference type="NCBI Taxonomy" id="1033014"/>
    <lineage>
        <taxon>Eukaryota</taxon>
        <taxon>Fungi</taxon>
        <taxon>Dikarya</taxon>
        <taxon>Basidiomycota</taxon>
        <taxon>Agaricomycotina</taxon>
        <taxon>Agaricomycetes</taxon>
        <taxon>Agaricomycetidae</taxon>
        <taxon>Agaricales</taxon>
        <taxon>Marasmiineae</taxon>
        <taxon>Mycenaceae</taxon>
        <taxon>Mycena</taxon>
    </lineage>
</organism>
<protein>
    <submittedName>
        <fullName evidence="1">Uncharacterized protein</fullName>
    </submittedName>
</protein>
<dbReference type="EMBL" id="JARJCN010000083">
    <property type="protein sequence ID" value="KAJ7076289.1"/>
    <property type="molecule type" value="Genomic_DNA"/>
</dbReference>
<accession>A0AAD6XFW9</accession>
<proteinExistence type="predicted"/>
<name>A0AAD6XFW9_9AGAR</name>
<sequence>MVIHLLARSRSFSAQVRTNTVCATRCPPHVGGPREAQHSARAAIDAMQHWSAIRGYIGRAATVSTVAHASYDARSSPWVAGVGLRWSRGKEQAVRMSGAPALGCTLERRSKSPPTYGLLAHAQQYTPWRRRLVCAADVAVCCCVRLVAPASEFAYPRAHERHARARLHARALYGAPSCPRGTASSRTRSSIRPGAAVCAARVSVCCCVRLAAPVNDFAYPRAASHARRAPARRLDYRPSRISCTGGVNGLLAETPDDAAGIGEKLDVLRCPSANQIHAQAAAHF</sequence>
<dbReference type="Proteomes" id="UP001222325">
    <property type="component" value="Unassembled WGS sequence"/>
</dbReference>
<keyword evidence="2" id="KW-1185">Reference proteome</keyword>
<evidence type="ECO:0000313" key="2">
    <source>
        <dbReference type="Proteomes" id="UP001222325"/>
    </source>
</evidence>
<comment type="caution">
    <text evidence="1">The sequence shown here is derived from an EMBL/GenBank/DDBJ whole genome shotgun (WGS) entry which is preliminary data.</text>
</comment>